<dbReference type="AlphaFoldDB" id="A0A2M6WJQ3"/>
<accession>A0A2M6WJQ3</accession>
<evidence type="ECO:0000313" key="1">
    <source>
        <dbReference type="EMBL" id="PIT92993.1"/>
    </source>
</evidence>
<proteinExistence type="predicted"/>
<evidence type="ECO:0000313" key="2">
    <source>
        <dbReference type="Proteomes" id="UP000229112"/>
    </source>
</evidence>
<name>A0A2M6WJQ3_9BACT</name>
<comment type="caution">
    <text evidence="1">The sequence shown here is derived from an EMBL/GenBank/DDBJ whole genome shotgun (WGS) entry which is preliminary data.</text>
</comment>
<dbReference type="EMBL" id="PFAY01000021">
    <property type="protein sequence ID" value="PIT92993.1"/>
    <property type="molecule type" value="Genomic_DNA"/>
</dbReference>
<gene>
    <name evidence="1" type="ORF">COU06_02325</name>
</gene>
<reference evidence="2" key="1">
    <citation type="submission" date="2017-09" db="EMBL/GenBank/DDBJ databases">
        <title>Depth-based differentiation of microbial function through sediment-hosted aquifers and enrichment of novel symbionts in the deep terrestrial subsurface.</title>
        <authorList>
            <person name="Probst A.J."/>
            <person name="Ladd B."/>
            <person name="Jarett J.K."/>
            <person name="Geller-Mcgrath D.E."/>
            <person name="Sieber C.M.K."/>
            <person name="Emerson J.B."/>
            <person name="Anantharaman K."/>
            <person name="Thomas B.C."/>
            <person name="Malmstrom R."/>
            <person name="Stieglmeier M."/>
            <person name="Klingl A."/>
            <person name="Woyke T."/>
            <person name="Ryan C.M."/>
            <person name="Banfield J.F."/>
        </authorList>
    </citation>
    <scope>NUCLEOTIDE SEQUENCE [LARGE SCALE GENOMIC DNA]</scope>
</reference>
<organism evidence="1 2">
    <name type="scientific">Candidatus Harrisonbacteria bacterium CG10_big_fil_rev_8_21_14_0_10_38_8</name>
    <dbReference type="NCBI Taxonomy" id="1974582"/>
    <lineage>
        <taxon>Bacteria</taxon>
        <taxon>Candidatus Harrisoniibacteriota</taxon>
    </lineage>
</organism>
<dbReference type="Proteomes" id="UP000229112">
    <property type="component" value="Unassembled WGS sequence"/>
</dbReference>
<sequence length="165" mass="18892">MKKINILIGLAILSAVVIFISPNTKDLVNEKVFKNTFFDYQLTHPEDWPVSYEDLNYVVIGEIPEEKGPGFISILVAEGTPLDQMEDPVTKYEVCNLDEQVVIANQSARHLVCIDEETQYPVHGYFFEYLGDTFIIGYLEPKSSNRRSENIRKVIQEIISSFEII</sequence>
<protein>
    <submittedName>
        <fullName evidence="1">Uncharacterized protein</fullName>
    </submittedName>
</protein>